<protein>
    <submittedName>
        <fullName evidence="2">GNAT family N-acetyltransferase</fullName>
    </submittedName>
</protein>
<proteinExistence type="predicted"/>
<keyword evidence="3" id="KW-1185">Reference proteome</keyword>
<evidence type="ECO:0000313" key="2">
    <source>
        <dbReference type="EMBL" id="UTJ06580.1"/>
    </source>
</evidence>
<evidence type="ECO:0000259" key="1">
    <source>
        <dbReference type="PROSITE" id="PS51186"/>
    </source>
</evidence>
<dbReference type="Proteomes" id="UP001060012">
    <property type="component" value="Chromosome"/>
</dbReference>
<gene>
    <name evidence="2" type="ORF">NJU99_00370</name>
</gene>
<name>A0ABY5E5Y3_9BACT</name>
<dbReference type="Pfam" id="PF00583">
    <property type="entry name" value="Acetyltransf_1"/>
    <property type="match status" value="1"/>
</dbReference>
<dbReference type="SUPFAM" id="SSF55729">
    <property type="entry name" value="Acyl-CoA N-acyltransferases (Nat)"/>
    <property type="match status" value="1"/>
</dbReference>
<dbReference type="InterPro" id="IPR016181">
    <property type="entry name" value="Acyl_CoA_acyltransferase"/>
</dbReference>
<feature type="domain" description="N-acetyltransferase" evidence="1">
    <location>
        <begin position="1"/>
        <end position="141"/>
    </location>
</feature>
<sequence>MTLSIVDLKNNDLFYKAWSLYETSFPSIERRSLEEQKQIQNDSRYKMHAYLDDKTFVGIVFYWDFDKFRFIEHFAVDLGFRGKSYGSKILNSLLSSHKEVVLEIELINDEISKKRLRFYEKFDFKVNDFKHYQVPFRQKQESLELLFLSHKRVLTNEEYEELYTQMKASLGI</sequence>
<reference evidence="2" key="1">
    <citation type="submission" date="2022-07" db="EMBL/GenBank/DDBJ databases">
        <title>Arcobacter roscoffensis sp. nov., a marine bacterium isolated from coastal seawater collected from Roscoff, France.</title>
        <authorList>
            <person name="Pascual J."/>
            <person name="Lepeaux C."/>
            <person name="Methner A."/>
            <person name="Overmann J."/>
        </authorList>
    </citation>
    <scope>NUCLEOTIDE SEQUENCE</scope>
    <source>
        <strain evidence="2">ARW1-2F2</strain>
    </source>
</reference>
<evidence type="ECO:0000313" key="3">
    <source>
        <dbReference type="Proteomes" id="UP001060012"/>
    </source>
</evidence>
<dbReference type="EMBL" id="CP100595">
    <property type="protein sequence ID" value="UTJ06580.1"/>
    <property type="molecule type" value="Genomic_DNA"/>
</dbReference>
<dbReference type="InterPro" id="IPR000182">
    <property type="entry name" value="GNAT_dom"/>
</dbReference>
<dbReference type="Gene3D" id="3.40.630.30">
    <property type="match status" value="1"/>
</dbReference>
<dbReference type="CDD" id="cd04301">
    <property type="entry name" value="NAT_SF"/>
    <property type="match status" value="1"/>
</dbReference>
<dbReference type="PROSITE" id="PS51186">
    <property type="entry name" value="GNAT"/>
    <property type="match status" value="1"/>
</dbReference>
<accession>A0ABY5E5Y3</accession>
<dbReference type="RefSeq" id="WP_254576759.1">
    <property type="nucleotide sequence ID" value="NZ_CP100595.1"/>
</dbReference>
<organism evidence="2 3">
    <name type="scientific">Arcobacter roscoffensis</name>
    <dbReference type="NCBI Taxonomy" id="2961520"/>
    <lineage>
        <taxon>Bacteria</taxon>
        <taxon>Pseudomonadati</taxon>
        <taxon>Campylobacterota</taxon>
        <taxon>Epsilonproteobacteria</taxon>
        <taxon>Campylobacterales</taxon>
        <taxon>Arcobacteraceae</taxon>
        <taxon>Arcobacter</taxon>
    </lineage>
</organism>